<organism evidence="1 2">
    <name type="scientific">Phytophthora sojae (strain P6497)</name>
    <name type="common">Soybean stem and root rot agent</name>
    <name type="synonym">Phytophthora megasperma f. sp. glycines</name>
    <dbReference type="NCBI Taxonomy" id="1094619"/>
    <lineage>
        <taxon>Eukaryota</taxon>
        <taxon>Sar</taxon>
        <taxon>Stramenopiles</taxon>
        <taxon>Oomycota</taxon>
        <taxon>Peronosporomycetes</taxon>
        <taxon>Peronosporales</taxon>
        <taxon>Peronosporaceae</taxon>
        <taxon>Phytophthora</taxon>
    </lineage>
</organism>
<name>G5A6A0_PHYSP</name>
<dbReference type="KEGG" id="psoj:PHYSODRAFT_305722"/>
<evidence type="ECO:0000313" key="1">
    <source>
        <dbReference type="EMBL" id="EGZ08855.1"/>
    </source>
</evidence>
<dbReference type="EMBL" id="JH159160">
    <property type="protein sequence ID" value="EGZ08855.1"/>
    <property type="molecule type" value="Genomic_DNA"/>
</dbReference>
<protein>
    <recommendedName>
        <fullName evidence="3">Chromo domain-containing protein</fullName>
    </recommendedName>
</protein>
<accession>G5A6A0</accession>
<sequence>MHGELVFSGQIVLDDHSPVKREGEIMEDYLEVINRWAAHPDEMNYWVPPSSMCEAIDAIAKRRLTSDAEASSTAGSSPVEQFCILQVTSDATVKCDKNILDSATAHV</sequence>
<reference evidence="1 2" key="1">
    <citation type="journal article" date="2006" name="Science">
        <title>Phytophthora genome sequences uncover evolutionary origins and mechanisms of pathogenesis.</title>
        <authorList>
            <person name="Tyler B.M."/>
            <person name="Tripathy S."/>
            <person name="Zhang X."/>
            <person name="Dehal P."/>
            <person name="Jiang R.H."/>
            <person name="Aerts A."/>
            <person name="Arredondo F.D."/>
            <person name="Baxter L."/>
            <person name="Bensasson D."/>
            <person name="Beynon J.L."/>
            <person name="Chapman J."/>
            <person name="Damasceno C.M."/>
            <person name="Dorrance A.E."/>
            <person name="Dou D."/>
            <person name="Dickerman A.W."/>
            <person name="Dubchak I.L."/>
            <person name="Garbelotto M."/>
            <person name="Gijzen M."/>
            <person name="Gordon S.G."/>
            <person name="Govers F."/>
            <person name="Grunwald N.J."/>
            <person name="Huang W."/>
            <person name="Ivors K.L."/>
            <person name="Jones R.W."/>
            <person name="Kamoun S."/>
            <person name="Krampis K."/>
            <person name="Lamour K.H."/>
            <person name="Lee M.K."/>
            <person name="McDonald W.H."/>
            <person name="Medina M."/>
            <person name="Meijer H.J."/>
            <person name="Nordberg E.K."/>
            <person name="Maclean D.J."/>
            <person name="Ospina-Giraldo M.D."/>
            <person name="Morris P.F."/>
            <person name="Phuntumart V."/>
            <person name="Putnam N.H."/>
            <person name="Rash S."/>
            <person name="Rose J.K."/>
            <person name="Sakihama Y."/>
            <person name="Salamov A.A."/>
            <person name="Savidor A."/>
            <person name="Scheuring C.F."/>
            <person name="Smith B.M."/>
            <person name="Sobral B.W."/>
            <person name="Terry A."/>
            <person name="Torto-Alalibo T.A."/>
            <person name="Win J."/>
            <person name="Xu Z."/>
            <person name="Zhang H."/>
            <person name="Grigoriev I.V."/>
            <person name="Rokhsar D.S."/>
            <person name="Boore J.L."/>
        </authorList>
    </citation>
    <scope>NUCLEOTIDE SEQUENCE [LARGE SCALE GENOMIC DNA]</scope>
    <source>
        <strain evidence="1 2">P6497</strain>
    </source>
</reference>
<dbReference type="AlphaFoldDB" id="G5A6A0"/>
<dbReference type="InParanoid" id="G5A6A0"/>
<dbReference type="GeneID" id="20642592"/>
<gene>
    <name evidence="1" type="ORF">PHYSODRAFT_305722</name>
</gene>
<dbReference type="Proteomes" id="UP000002640">
    <property type="component" value="Unassembled WGS sequence"/>
</dbReference>
<evidence type="ECO:0000313" key="2">
    <source>
        <dbReference type="Proteomes" id="UP000002640"/>
    </source>
</evidence>
<dbReference type="RefSeq" id="XP_009535488.1">
    <property type="nucleotide sequence ID" value="XM_009537193.1"/>
</dbReference>
<evidence type="ECO:0008006" key="3">
    <source>
        <dbReference type="Google" id="ProtNLM"/>
    </source>
</evidence>
<keyword evidence="2" id="KW-1185">Reference proteome</keyword>
<proteinExistence type="predicted"/>